<name>A0A174DFD4_9FIRM</name>
<dbReference type="Pfam" id="PF00884">
    <property type="entry name" value="Sulfatase"/>
    <property type="match status" value="1"/>
</dbReference>
<dbReference type="PANTHER" id="PTHR45953:SF1">
    <property type="entry name" value="IDURONATE 2-SULFATASE"/>
    <property type="match status" value="1"/>
</dbReference>
<sequence>MKAIMVMFDSLNRHMLSNYGCTWTKTPNFKRLEERMVTFDQSYVCSMPCMPARREIHTGRSNFLHRSWGPLDPYDDSMPELLKKNGVYTHLVSDHWHYWEAGGANYHTKYNSFEWARGQEGDGWKSYLPSFDIPEYLDGRPGLWGRQDWVNRRYMQKEEELPIAVTFHNGLEFIENNHGEDNWFLQLEAFDPHEPFYSLENYKELYRDGYEGPVFDWPSYHQLKETPEQIQHCIHEYAAVLSMCDHYLGKVLDMMDEYEMWDDTMLIVNTDHGFLLGEHDWWGKVMMPFYNEIAHTPLFIWDPRSGRKNERRQALVQTIDLCPTLLEFFGVDIPEDVLGKSLTDTIDHDAPVREYALFGMHGCHVNITDGHYVYMRASAGGSEHNHENLNNYTLMPAHMKDSFDLDELKEMKLVEGFSFTKGLKVLSVPGTEKIATMGFPPATLFDGGNMLFDVTKDPGQEHPIHDPETEQRMVENMIRLMEENDAPEEQYVRLGLR</sequence>
<protein>
    <submittedName>
        <fullName evidence="4">Arylsulfatase</fullName>
        <ecNumber evidence="4">3.1.6.1</ecNumber>
    </submittedName>
</protein>
<proteinExistence type="predicted"/>
<dbReference type="InterPro" id="IPR017850">
    <property type="entry name" value="Alkaline_phosphatase_core_sf"/>
</dbReference>
<keyword evidence="2 4" id="KW-0378">Hydrolase</keyword>
<evidence type="ECO:0000256" key="2">
    <source>
        <dbReference type="ARBA" id="ARBA00022801"/>
    </source>
</evidence>
<reference evidence="4 5" key="1">
    <citation type="submission" date="2015-09" db="EMBL/GenBank/DDBJ databases">
        <authorList>
            <consortium name="Pathogen Informatics"/>
        </authorList>
    </citation>
    <scope>NUCLEOTIDE SEQUENCE [LARGE SCALE GENOMIC DNA]</scope>
    <source>
        <strain evidence="4 5">2789STDY5608850</strain>
    </source>
</reference>
<dbReference type="SUPFAM" id="SSF53649">
    <property type="entry name" value="Alkaline phosphatase-like"/>
    <property type="match status" value="1"/>
</dbReference>
<dbReference type="EC" id="3.1.6.1" evidence="4"/>
<dbReference type="CDD" id="cd16148">
    <property type="entry name" value="sulfatase_like"/>
    <property type="match status" value="1"/>
</dbReference>
<dbReference type="AlphaFoldDB" id="A0A174DFD4"/>
<dbReference type="GO" id="GO:0046872">
    <property type="term" value="F:metal ion binding"/>
    <property type="evidence" value="ECO:0007669"/>
    <property type="project" value="UniProtKB-KW"/>
</dbReference>
<evidence type="ECO:0000313" key="5">
    <source>
        <dbReference type="Proteomes" id="UP000095651"/>
    </source>
</evidence>
<dbReference type="EMBL" id="CYZE01000004">
    <property type="protein sequence ID" value="CUO22636.1"/>
    <property type="molecule type" value="Genomic_DNA"/>
</dbReference>
<dbReference type="GO" id="GO:0004065">
    <property type="term" value="F:arylsulfatase activity"/>
    <property type="evidence" value="ECO:0007669"/>
    <property type="project" value="UniProtKB-EC"/>
</dbReference>
<dbReference type="PANTHER" id="PTHR45953">
    <property type="entry name" value="IDURONATE 2-SULFATASE"/>
    <property type="match status" value="1"/>
</dbReference>
<feature type="domain" description="Sulfatase N-terminal" evidence="3">
    <location>
        <begin position="4"/>
        <end position="331"/>
    </location>
</feature>
<accession>A0A174DFD4</accession>
<dbReference type="Proteomes" id="UP000095651">
    <property type="component" value="Unassembled WGS sequence"/>
</dbReference>
<organism evidence="4 5">
    <name type="scientific">Hungatella hathewayi</name>
    <dbReference type="NCBI Taxonomy" id="154046"/>
    <lineage>
        <taxon>Bacteria</taxon>
        <taxon>Bacillati</taxon>
        <taxon>Bacillota</taxon>
        <taxon>Clostridia</taxon>
        <taxon>Lachnospirales</taxon>
        <taxon>Lachnospiraceae</taxon>
        <taxon>Hungatella</taxon>
    </lineage>
</organism>
<dbReference type="Gene3D" id="3.40.720.10">
    <property type="entry name" value="Alkaline Phosphatase, subunit A"/>
    <property type="match status" value="1"/>
</dbReference>
<dbReference type="InterPro" id="IPR000917">
    <property type="entry name" value="Sulfatase_N"/>
</dbReference>
<evidence type="ECO:0000259" key="3">
    <source>
        <dbReference type="Pfam" id="PF00884"/>
    </source>
</evidence>
<evidence type="ECO:0000313" key="4">
    <source>
        <dbReference type="EMBL" id="CUO22636.1"/>
    </source>
</evidence>
<keyword evidence="1" id="KW-0479">Metal-binding</keyword>
<dbReference type="RefSeq" id="WP_055654975.1">
    <property type="nucleotide sequence ID" value="NZ_CABIXC010000004.1"/>
</dbReference>
<dbReference type="GO" id="GO:0005737">
    <property type="term" value="C:cytoplasm"/>
    <property type="evidence" value="ECO:0007669"/>
    <property type="project" value="TreeGrafter"/>
</dbReference>
<gene>
    <name evidence="4" type="ORF">ERS852407_02211</name>
</gene>
<evidence type="ECO:0000256" key="1">
    <source>
        <dbReference type="ARBA" id="ARBA00022723"/>
    </source>
</evidence>